<dbReference type="Pfam" id="PF02470">
    <property type="entry name" value="MlaD"/>
    <property type="match status" value="1"/>
</dbReference>
<organism evidence="4 5">
    <name type="scientific">Nocardioides marmorisolisilvae</name>
    <dbReference type="NCBI Taxonomy" id="1542737"/>
    <lineage>
        <taxon>Bacteria</taxon>
        <taxon>Bacillati</taxon>
        <taxon>Actinomycetota</taxon>
        <taxon>Actinomycetes</taxon>
        <taxon>Propionibacteriales</taxon>
        <taxon>Nocardioidaceae</taxon>
        <taxon>Nocardioides</taxon>
    </lineage>
</organism>
<feature type="region of interest" description="Disordered" evidence="1">
    <location>
        <begin position="338"/>
        <end position="359"/>
    </location>
</feature>
<sequence>MSRGARIRLWVFLVIGGLAVINAGARYAGLTDALLPTTYSVSVHLKESGGLFQRGEVTYRGFTVGRVQRLDFRTDGVIARIQIKDRWKIPADLTAEVHNRSAVGEQYLDLVPHTDHGPYLHDGSVIRTAQTTTPVRDQDLIVATDRLLKSIDVDDLATVVDESATAFGGEGNDLAALLTNSRTILNAAQTSLPATKALLRSGATVLGTQDLQARTIADYLDSLARTSGVLANRDRDVRLVLADGTRAARELQLLADGLSPELPDLLAHIVDISGLLDAHRDGIEETLVAIPWALASAQTPGRDGRAHFTFVGGLTPQPCRTGYIPAADWRSPLDPTVSDLPDDIGCRTPSSVPRGVAGH</sequence>
<dbReference type="Pfam" id="PF11887">
    <property type="entry name" value="Mce4_CUP1"/>
    <property type="match status" value="1"/>
</dbReference>
<comment type="caution">
    <text evidence="4">The sequence shown here is derived from an EMBL/GenBank/DDBJ whole genome shotgun (WGS) entry which is preliminary data.</text>
</comment>
<dbReference type="OrthoDB" id="4741753at2"/>
<dbReference type="NCBIfam" id="TIGR00996">
    <property type="entry name" value="Mtu_fam_mce"/>
    <property type="match status" value="1"/>
</dbReference>
<evidence type="ECO:0000313" key="5">
    <source>
        <dbReference type="Proteomes" id="UP000277094"/>
    </source>
</evidence>
<evidence type="ECO:0000256" key="1">
    <source>
        <dbReference type="SAM" id="MobiDB-lite"/>
    </source>
</evidence>
<name>A0A3N0DRY5_9ACTN</name>
<protein>
    <submittedName>
        <fullName evidence="4">MCE family protein</fullName>
    </submittedName>
</protein>
<dbReference type="InterPro" id="IPR003399">
    <property type="entry name" value="Mce/MlaD"/>
</dbReference>
<reference evidence="4 5" key="1">
    <citation type="submission" date="2018-11" db="EMBL/GenBank/DDBJ databases">
        <authorList>
            <person name="Li F."/>
        </authorList>
    </citation>
    <scope>NUCLEOTIDE SEQUENCE [LARGE SCALE GENOMIC DNA]</scope>
    <source>
        <strain evidence="4 5">KIS18-7</strain>
    </source>
</reference>
<dbReference type="PANTHER" id="PTHR33371">
    <property type="entry name" value="INTERMEMBRANE PHOSPHOLIPID TRANSPORT SYSTEM BINDING PROTEIN MLAD-RELATED"/>
    <property type="match status" value="1"/>
</dbReference>
<feature type="domain" description="Mce/MlaD" evidence="2">
    <location>
        <begin position="38"/>
        <end position="112"/>
    </location>
</feature>
<feature type="domain" description="Mammalian cell entry C-terminal" evidence="3">
    <location>
        <begin position="120"/>
        <end position="292"/>
    </location>
</feature>
<dbReference type="EMBL" id="RJSG01000002">
    <property type="protein sequence ID" value="RNL78398.1"/>
    <property type="molecule type" value="Genomic_DNA"/>
</dbReference>
<dbReference type="AlphaFoldDB" id="A0A3N0DRY5"/>
<accession>A0A3N0DRY5</accession>
<dbReference type="Proteomes" id="UP000277094">
    <property type="component" value="Unassembled WGS sequence"/>
</dbReference>
<dbReference type="InterPro" id="IPR024516">
    <property type="entry name" value="Mce_C"/>
</dbReference>
<evidence type="ECO:0000259" key="3">
    <source>
        <dbReference type="Pfam" id="PF11887"/>
    </source>
</evidence>
<dbReference type="InterPro" id="IPR052336">
    <property type="entry name" value="MlaD_Phospholipid_Transporter"/>
</dbReference>
<dbReference type="PANTHER" id="PTHR33371:SF16">
    <property type="entry name" value="MCE-FAMILY PROTEIN MCE3F"/>
    <property type="match status" value="1"/>
</dbReference>
<dbReference type="GO" id="GO:0005576">
    <property type="term" value="C:extracellular region"/>
    <property type="evidence" value="ECO:0007669"/>
    <property type="project" value="TreeGrafter"/>
</dbReference>
<keyword evidence="5" id="KW-1185">Reference proteome</keyword>
<proteinExistence type="predicted"/>
<dbReference type="InterPro" id="IPR005693">
    <property type="entry name" value="Mce"/>
</dbReference>
<evidence type="ECO:0000313" key="4">
    <source>
        <dbReference type="EMBL" id="RNL78398.1"/>
    </source>
</evidence>
<dbReference type="RefSeq" id="WP_123232897.1">
    <property type="nucleotide sequence ID" value="NZ_RJSG01000002.1"/>
</dbReference>
<gene>
    <name evidence="4" type="ORF">EFL95_04680</name>
</gene>
<evidence type="ECO:0000259" key="2">
    <source>
        <dbReference type="Pfam" id="PF02470"/>
    </source>
</evidence>